<comment type="caution">
    <text evidence="2">The sequence shown here is derived from an EMBL/GenBank/DDBJ whole genome shotgun (WGS) entry which is preliminary data.</text>
</comment>
<dbReference type="STRING" id="4615.A0A199UJI3"/>
<dbReference type="PANTHER" id="PTHR31431">
    <property type="entry name" value="NUCLEOPORIN NUP188 HOMOLOG"/>
    <property type="match status" value="1"/>
</dbReference>
<reference evidence="2 3" key="1">
    <citation type="journal article" date="2016" name="DNA Res.">
        <title>The draft genome of MD-2 pineapple using hybrid error correction of long reads.</title>
        <authorList>
            <person name="Redwan R.M."/>
            <person name="Saidin A."/>
            <person name="Kumar S.V."/>
        </authorList>
    </citation>
    <scope>NUCLEOTIDE SEQUENCE [LARGE SCALE GENOMIC DNA]</scope>
    <source>
        <strain evidence="3">cv. MD2</strain>
        <tissue evidence="2">Leaf</tissue>
    </source>
</reference>
<protein>
    <submittedName>
        <fullName evidence="2">Uncharacterized protein</fullName>
    </submittedName>
</protein>
<gene>
    <name evidence="2" type="ORF">ACMD2_22402</name>
</gene>
<name>A0A199UJI3_ANACO</name>
<evidence type="ECO:0000313" key="3">
    <source>
        <dbReference type="Proteomes" id="UP000092600"/>
    </source>
</evidence>
<evidence type="ECO:0000313" key="2">
    <source>
        <dbReference type="EMBL" id="OAY64888.1"/>
    </source>
</evidence>
<keyword evidence="1" id="KW-1133">Transmembrane helix</keyword>
<dbReference type="GO" id="GO:0006405">
    <property type="term" value="P:RNA export from nucleus"/>
    <property type="evidence" value="ECO:0007669"/>
    <property type="project" value="TreeGrafter"/>
</dbReference>
<feature type="transmembrane region" description="Helical" evidence="1">
    <location>
        <begin position="144"/>
        <end position="164"/>
    </location>
</feature>
<accession>A0A199UJI3</accession>
<dbReference type="EMBL" id="LSRQ01007487">
    <property type="protein sequence ID" value="OAY64888.1"/>
    <property type="molecule type" value="Genomic_DNA"/>
</dbReference>
<keyword evidence="1" id="KW-0812">Transmembrane</keyword>
<organism evidence="2 3">
    <name type="scientific">Ananas comosus</name>
    <name type="common">Pineapple</name>
    <name type="synonym">Ananas ananas</name>
    <dbReference type="NCBI Taxonomy" id="4615"/>
    <lineage>
        <taxon>Eukaryota</taxon>
        <taxon>Viridiplantae</taxon>
        <taxon>Streptophyta</taxon>
        <taxon>Embryophyta</taxon>
        <taxon>Tracheophyta</taxon>
        <taxon>Spermatophyta</taxon>
        <taxon>Magnoliopsida</taxon>
        <taxon>Liliopsida</taxon>
        <taxon>Poales</taxon>
        <taxon>Bromeliaceae</taxon>
        <taxon>Bromelioideae</taxon>
        <taxon>Ananas</taxon>
    </lineage>
</organism>
<dbReference type="PANTHER" id="PTHR31431:SF1">
    <property type="entry name" value="NUCLEOPORIN NUP188"/>
    <property type="match status" value="1"/>
</dbReference>
<dbReference type="AlphaFoldDB" id="A0A199UJI3"/>
<dbReference type="GO" id="GO:0044611">
    <property type="term" value="C:nuclear pore inner ring"/>
    <property type="evidence" value="ECO:0007669"/>
    <property type="project" value="TreeGrafter"/>
</dbReference>
<evidence type="ECO:0000256" key="1">
    <source>
        <dbReference type="SAM" id="Phobius"/>
    </source>
</evidence>
<dbReference type="GO" id="GO:0017056">
    <property type="term" value="F:structural constituent of nuclear pore"/>
    <property type="evidence" value="ECO:0007669"/>
    <property type="project" value="InterPro"/>
</dbReference>
<proteinExistence type="predicted"/>
<dbReference type="GO" id="GO:0006606">
    <property type="term" value="P:protein import into nucleus"/>
    <property type="evidence" value="ECO:0007669"/>
    <property type="project" value="TreeGrafter"/>
</dbReference>
<dbReference type="Proteomes" id="UP000092600">
    <property type="component" value="Unassembled WGS sequence"/>
</dbReference>
<keyword evidence="1" id="KW-0472">Membrane</keyword>
<dbReference type="InterPro" id="IPR044840">
    <property type="entry name" value="Nup188"/>
</dbReference>
<sequence length="165" mass="18368">MLSGSFDVGKLAVSVEAKNSFCYAKAQLLLILIETLDLENLLQLVHDEVPFRQGFSAFSLSDVQEMDAEVSSLSDLGFRESGPLILAWAVFLCLLSSLPESNTDLFTEIDHTSYARQAFEAAAFIYLLEILQSNTLRESDVGTVLPLVWFVYMLFSSMLPLGMLR</sequence>